<sequence>METIERLDRQRARLSPTMKQKLNPRMLPLSGLLSLPTKERGTVPLPFSFDILPMDSALDRKWPEDRFSSC</sequence>
<name>A0A101M3U0_PICGL</name>
<dbReference type="EMBL" id="LKAM01000001">
    <property type="protein sequence ID" value="KUM50394.1"/>
    <property type="molecule type" value="Genomic_DNA"/>
</dbReference>
<dbReference type="AlphaFoldDB" id="A0A101M3U0"/>
<keyword evidence="1" id="KW-0496">Mitochondrion</keyword>
<organism evidence="1">
    <name type="scientific">Picea glauca</name>
    <name type="common">White spruce</name>
    <name type="synonym">Pinus glauca</name>
    <dbReference type="NCBI Taxonomy" id="3330"/>
    <lineage>
        <taxon>Eukaryota</taxon>
        <taxon>Viridiplantae</taxon>
        <taxon>Streptophyta</taxon>
        <taxon>Embryophyta</taxon>
        <taxon>Tracheophyta</taxon>
        <taxon>Spermatophyta</taxon>
        <taxon>Pinopsida</taxon>
        <taxon>Pinidae</taxon>
        <taxon>Conifers I</taxon>
        <taxon>Pinales</taxon>
        <taxon>Pinaceae</taxon>
        <taxon>Picea</taxon>
    </lineage>
</organism>
<gene>
    <name evidence="1" type="ORF">ABT39_MTgene237</name>
</gene>
<protein>
    <submittedName>
        <fullName evidence="1">Uncharacterized protein</fullName>
    </submittedName>
</protein>
<accession>A0A101M3U0</accession>
<reference evidence="1" key="1">
    <citation type="journal article" date="2015" name="Genome Biol. Evol.">
        <title>Organellar Genomes of White Spruce (Picea glauca): Assembly and Annotation.</title>
        <authorList>
            <person name="Jackman S.D."/>
            <person name="Warren R.L."/>
            <person name="Gibb E.A."/>
            <person name="Vandervalk B.P."/>
            <person name="Mohamadi H."/>
            <person name="Chu J."/>
            <person name="Raymond A."/>
            <person name="Pleasance S."/>
            <person name="Coope R."/>
            <person name="Wildung M.R."/>
            <person name="Ritland C.E."/>
            <person name="Bousquet J."/>
            <person name="Jones S.J."/>
            <person name="Bohlmann J."/>
            <person name="Birol I."/>
        </authorList>
    </citation>
    <scope>NUCLEOTIDE SEQUENCE [LARGE SCALE GENOMIC DNA]</scope>
    <source>
        <tissue evidence="1">Flushing bud</tissue>
    </source>
</reference>
<proteinExistence type="predicted"/>
<comment type="caution">
    <text evidence="1">The sequence shown here is derived from an EMBL/GenBank/DDBJ whole genome shotgun (WGS) entry which is preliminary data.</text>
</comment>
<geneLocation type="mitochondrion" evidence="1"/>
<evidence type="ECO:0000313" key="1">
    <source>
        <dbReference type="EMBL" id="KUM50394.1"/>
    </source>
</evidence>